<dbReference type="Pfam" id="PF00724">
    <property type="entry name" value="Oxidored_FMN"/>
    <property type="match status" value="1"/>
</dbReference>
<dbReference type="AlphaFoldDB" id="A0A0D2C4L6"/>
<dbReference type="Gene3D" id="3.20.20.70">
    <property type="entry name" value="Aldolase class I"/>
    <property type="match status" value="1"/>
</dbReference>
<dbReference type="GO" id="GO:0003959">
    <property type="term" value="F:NADPH dehydrogenase activity"/>
    <property type="evidence" value="ECO:0007669"/>
    <property type="project" value="TreeGrafter"/>
</dbReference>
<dbReference type="GO" id="GO:0010181">
    <property type="term" value="F:FMN binding"/>
    <property type="evidence" value="ECO:0007669"/>
    <property type="project" value="InterPro"/>
</dbReference>
<dbReference type="EMBL" id="KN847317">
    <property type="protein sequence ID" value="KIW59836.1"/>
    <property type="molecule type" value="Genomic_DNA"/>
</dbReference>
<sequence length="379" mass="41959">MAHDQLFSPLKLGNLNLNHRVVMAPLTRFRADDRHVPLDIVAEYYAQRASMPGTLLIAEATFISPRASGQANAPGIWNTNQIAAWQRVTDAVHAKGCFIFLQLWALGRRAMPDLLARAEGGPYPVVGPSPLAVQNGPVPRELSRDEIQLFVEDYATAARNAMLAGFDGVEIHAANGYLVDQFCQAASNHRTDEYGGSVANRARFALEVTQAIIRAVGDSRKVALRLSPWSEFAADSRAVVAQFSHLITELKKLDLAYLHLVESRVGGVDARDAIYHNFTGRNDPFIELWGGQEPIILAGGFTPETATKVVAEYYKDKKVCIAFGRYYISTPDLPFRLRKGLPLNPYDRGTFYKLMSPDGYVDYPFSEEYLAAILSQGPR</sequence>
<evidence type="ECO:0000313" key="3">
    <source>
        <dbReference type="Proteomes" id="UP000054342"/>
    </source>
</evidence>
<keyword evidence="3" id="KW-1185">Reference proteome</keyword>
<dbReference type="CDD" id="cd02933">
    <property type="entry name" value="OYE_like_FMN"/>
    <property type="match status" value="1"/>
</dbReference>
<evidence type="ECO:0000313" key="2">
    <source>
        <dbReference type="EMBL" id="KIW59836.1"/>
    </source>
</evidence>
<dbReference type="GeneID" id="25322010"/>
<organism evidence="2 3">
    <name type="scientific">Exophiala xenobiotica</name>
    <dbReference type="NCBI Taxonomy" id="348802"/>
    <lineage>
        <taxon>Eukaryota</taxon>
        <taxon>Fungi</taxon>
        <taxon>Dikarya</taxon>
        <taxon>Ascomycota</taxon>
        <taxon>Pezizomycotina</taxon>
        <taxon>Eurotiomycetes</taxon>
        <taxon>Chaetothyriomycetidae</taxon>
        <taxon>Chaetothyriales</taxon>
        <taxon>Herpotrichiellaceae</taxon>
        <taxon>Exophiala</taxon>
    </lineage>
</organism>
<dbReference type="STRING" id="348802.A0A0D2C4L6"/>
<dbReference type="Proteomes" id="UP000054342">
    <property type="component" value="Unassembled WGS sequence"/>
</dbReference>
<dbReference type="FunFam" id="3.20.20.70:FF:000138">
    <property type="entry name" value="NADPH dehydrogenase 1"/>
    <property type="match status" value="1"/>
</dbReference>
<dbReference type="InterPro" id="IPR013785">
    <property type="entry name" value="Aldolase_TIM"/>
</dbReference>
<dbReference type="SUPFAM" id="SSF51395">
    <property type="entry name" value="FMN-linked oxidoreductases"/>
    <property type="match status" value="1"/>
</dbReference>
<accession>A0A0D2C4L6</accession>
<proteinExistence type="predicted"/>
<evidence type="ECO:0000259" key="1">
    <source>
        <dbReference type="Pfam" id="PF00724"/>
    </source>
</evidence>
<dbReference type="InterPro" id="IPR045247">
    <property type="entry name" value="Oye-like"/>
</dbReference>
<name>A0A0D2C4L6_9EURO</name>
<dbReference type="OrthoDB" id="276546at2759"/>
<protein>
    <recommendedName>
        <fullName evidence="1">NADH:flavin oxidoreductase/NADH oxidase N-terminal domain-containing protein</fullName>
    </recommendedName>
</protein>
<dbReference type="HOGENOM" id="CLU_012153_0_0_1"/>
<dbReference type="InterPro" id="IPR001155">
    <property type="entry name" value="OxRdtase_FMN_N"/>
</dbReference>
<reference evidence="2 3" key="1">
    <citation type="submission" date="2015-01" db="EMBL/GenBank/DDBJ databases">
        <title>The Genome Sequence of Exophiala xenobiotica CBS118157.</title>
        <authorList>
            <consortium name="The Broad Institute Genomics Platform"/>
            <person name="Cuomo C."/>
            <person name="de Hoog S."/>
            <person name="Gorbushina A."/>
            <person name="Stielow B."/>
            <person name="Teixiera M."/>
            <person name="Abouelleil A."/>
            <person name="Chapman S.B."/>
            <person name="Priest M."/>
            <person name="Young S.K."/>
            <person name="Wortman J."/>
            <person name="Nusbaum C."/>
            <person name="Birren B."/>
        </authorList>
    </citation>
    <scope>NUCLEOTIDE SEQUENCE [LARGE SCALE GENOMIC DNA]</scope>
    <source>
        <strain evidence="2 3">CBS 118157</strain>
    </source>
</reference>
<feature type="domain" description="NADH:flavin oxidoreductase/NADH oxidase N-terminal" evidence="1">
    <location>
        <begin position="5"/>
        <end position="344"/>
    </location>
</feature>
<dbReference type="PANTHER" id="PTHR22893:SF91">
    <property type="entry name" value="NADPH DEHYDROGENASE 2-RELATED"/>
    <property type="match status" value="1"/>
</dbReference>
<dbReference type="PANTHER" id="PTHR22893">
    <property type="entry name" value="NADH OXIDOREDUCTASE-RELATED"/>
    <property type="match status" value="1"/>
</dbReference>
<dbReference type="RefSeq" id="XP_013320420.1">
    <property type="nucleotide sequence ID" value="XM_013464966.1"/>
</dbReference>
<gene>
    <name evidence="2" type="ORF">PV05_00102</name>
</gene>